<dbReference type="STRING" id="667015.Bacsa_1338"/>
<keyword evidence="1" id="KW-0812">Transmembrane</keyword>
<proteinExistence type="predicted"/>
<evidence type="ECO:0000313" key="3">
    <source>
        <dbReference type="Proteomes" id="UP000007486"/>
    </source>
</evidence>
<feature type="transmembrane region" description="Helical" evidence="1">
    <location>
        <begin position="12"/>
        <end position="33"/>
    </location>
</feature>
<keyword evidence="1" id="KW-0472">Membrane</keyword>
<keyword evidence="3" id="KW-1185">Reference proteome</keyword>
<feature type="transmembrane region" description="Helical" evidence="1">
    <location>
        <begin position="39"/>
        <end position="57"/>
    </location>
</feature>
<gene>
    <name evidence="2" type="ordered locus">Bacsa_1338</name>
</gene>
<dbReference type="Proteomes" id="UP000007486">
    <property type="component" value="Chromosome"/>
</dbReference>
<dbReference type="HOGENOM" id="CLU_124948_0_0_10"/>
<reference evidence="2 3" key="1">
    <citation type="journal article" date="2011" name="Stand. Genomic Sci.">
        <title>Complete genome sequence of Bacteroides salanitronis type strain (BL78).</title>
        <authorList>
            <person name="Gronow S."/>
            <person name="Held B."/>
            <person name="Lucas S."/>
            <person name="Lapidus A."/>
            <person name="Del Rio T.G."/>
            <person name="Nolan M."/>
            <person name="Tice H."/>
            <person name="Deshpande S."/>
            <person name="Cheng J.F."/>
            <person name="Pitluck S."/>
            <person name="Liolios K."/>
            <person name="Pagani I."/>
            <person name="Ivanova N."/>
            <person name="Mavromatis K."/>
            <person name="Pati A."/>
            <person name="Tapia R."/>
            <person name="Han C."/>
            <person name="Goodwin L."/>
            <person name="Chen A."/>
            <person name="Palaniappan K."/>
            <person name="Land M."/>
            <person name="Hauser L."/>
            <person name="Chang Y.J."/>
            <person name="Jeffries C.D."/>
            <person name="Brambilla E.M."/>
            <person name="Rohde M."/>
            <person name="Goker M."/>
            <person name="Detter J.C."/>
            <person name="Woyke T."/>
            <person name="Bristow J."/>
            <person name="Markowitz V."/>
            <person name="Hugenholtz P."/>
            <person name="Kyrpides N.C."/>
            <person name="Klenk H.P."/>
            <person name="Eisen J.A."/>
        </authorList>
    </citation>
    <scope>NUCLEOTIDE SEQUENCE [LARGE SCALE GENOMIC DNA]</scope>
    <source>
        <strain evidence="2 3">DSM 18170</strain>
    </source>
</reference>
<evidence type="ECO:0008006" key="4">
    <source>
        <dbReference type="Google" id="ProtNLM"/>
    </source>
</evidence>
<dbReference type="OrthoDB" id="997092at2"/>
<feature type="transmembrane region" description="Helical" evidence="1">
    <location>
        <begin position="77"/>
        <end position="98"/>
    </location>
</feature>
<dbReference type="AlphaFoldDB" id="F0R7W8"/>
<dbReference type="EMBL" id="CP002530">
    <property type="protein sequence ID" value="ADY35910.1"/>
    <property type="molecule type" value="Genomic_DNA"/>
</dbReference>
<sequence>MTTDRPVSIQEQAMRFGTYMGVFWIIKFIFLPLGFSFPLLQLCFVLCTLFVPVLGYLYTRKFRNTCCGGTVSFSRAFLFTVCMYIFAAMLTAVAHYIYFQFIDQGFLMDMYRQQLNETMQMVQGDLANSMEQIMIAFDTVAALTPIQLTFQLISQNVFYGIVLSLPTALLTMRYKK</sequence>
<evidence type="ECO:0000313" key="2">
    <source>
        <dbReference type="EMBL" id="ADY35910.1"/>
    </source>
</evidence>
<dbReference type="Pfam" id="PF13858">
    <property type="entry name" value="DUF4199"/>
    <property type="match status" value="1"/>
</dbReference>
<accession>F0R7W8</accession>
<protein>
    <recommendedName>
        <fullName evidence="4">Transmembrane protein</fullName>
    </recommendedName>
</protein>
<dbReference type="KEGG" id="bsa:Bacsa_1338"/>
<organism evidence="2 3">
    <name type="scientific">Phocaeicola salanitronis (strain DSM 18170 / JCM 13657 / CCUG 60908 / BL78)</name>
    <name type="common">Bacteroides salanitronis</name>
    <dbReference type="NCBI Taxonomy" id="667015"/>
    <lineage>
        <taxon>Bacteria</taxon>
        <taxon>Pseudomonadati</taxon>
        <taxon>Bacteroidota</taxon>
        <taxon>Bacteroidia</taxon>
        <taxon>Bacteroidales</taxon>
        <taxon>Bacteroidaceae</taxon>
        <taxon>Phocaeicola</taxon>
    </lineage>
</organism>
<feature type="transmembrane region" description="Helical" evidence="1">
    <location>
        <begin position="157"/>
        <end position="174"/>
    </location>
</feature>
<dbReference type="InterPro" id="IPR025250">
    <property type="entry name" value="DUF4199"/>
</dbReference>
<keyword evidence="1" id="KW-1133">Transmembrane helix</keyword>
<name>F0R7W8_PHOSB</name>
<dbReference type="eggNOG" id="ENOG5032ZPJ">
    <property type="taxonomic scope" value="Bacteria"/>
</dbReference>
<dbReference type="RefSeq" id="WP_013617345.1">
    <property type="nucleotide sequence ID" value="NC_015164.1"/>
</dbReference>
<evidence type="ECO:0000256" key="1">
    <source>
        <dbReference type="SAM" id="Phobius"/>
    </source>
</evidence>